<dbReference type="InterPro" id="IPR012964">
    <property type="entry name" value="DUF1702"/>
</dbReference>
<dbReference type="Pfam" id="PF08012">
    <property type="entry name" value="DUF1702"/>
    <property type="match status" value="1"/>
</dbReference>
<name>A0ABR7LRY4_9ACTN</name>
<comment type="caution">
    <text evidence="1">The sequence shown here is derived from an EMBL/GenBank/DDBJ whole genome shotgun (WGS) entry which is preliminary data.</text>
</comment>
<reference evidence="1 2" key="1">
    <citation type="submission" date="2020-06" db="EMBL/GenBank/DDBJ databases">
        <title>Actinomadura xiongansis sp. nov., isolated from soil of Baiyangdian.</title>
        <authorList>
            <person name="Zhang X."/>
        </authorList>
    </citation>
    <scope>NUCLEOTIDE SEQUENCE [LARGE SCALE GENOMIC DNA]</scope>
    <source>
        <strain evidence="1 2">HBUM206468</strain>
    </source>
</reference>
<dbReference type="EMBL" id="JABVEC010000013">
    <property type="protein sequence ID" value="MBC6467516.1"/>
    <property type="molecule type" value="Genomic_DNA"/>
</dbReference>
<proteinExistence type="predicted"/>
<sequence>MSQSYCSVSNDEVAAIRCSLGRFDRAGVYLVEENALPAILRKLGRRVLTPDDSETSLVKRGFHVKNDAAREMLETIGRNFLTGFGHAVEAGSADALPALLERVPIRFRGFAYEGAAMGFTMVDALTFARSRRLRGFLTGPGDDHVYMAYIGVGWAMARLPRFRWPKLRLDPLLQWFVLDGYGFHQAYFRTDRYVRKHYREPLFPWPADDPYGYAGRALDQGIGRALWFVGGTDPDVVATVIEGFPAVRRPDLYSGAGLAATYAGGADEDELRGFWKRAGRHRPQVAQGCAFAAEARRRSGLEVPHTEVATQVFCDMSPDRAAQICIDAMPGRGEKATGESQGTQLPFEQWRRRIADEFVSLGRC</sequence>
<dbReference type="Proteomes" id="UP000805614">
    <property type="component" value="Unassembled WGS sequence"/>
</dbReference>
<evidence type="ECO:0000313" key="1">
    <source>
        <dbReference type="EMBL" id="MBC6467516.1"/>
    </source>
</evidence>
<gene>
    <name evidence="1" type="ORF">HKK74_18745</name>
</gene>
<accession>A0ABR7LRY4</accession>
<protein>
    <submittedName>
        <fullName evidence="1">DUF1702 family protein</fullName>
    </submittedName>
</protein>
<evidence type="ECO:0000313" key="2">
    <source>
        <dbReference type="Proteomes" id="UP000805614"/>
    </source>
</evidence>
<keyword evidence="2" id="KW-1185">Reference proteome</keyword>
<organism evidence="1 2">
    <name type="scientific">Actinomadura alba</name>
    <dbReference type="NCBI Taxonomy" id="406431"/>
    <lineage>
        <taxon>Bacteria</taxon>
        <taxon>Bacillati</taxon>
        <taxon>Actinomycetota</taxon>
        <taxon>Actinomycetes</taxon>
        <taxon>Streptosporangiales</taxon>
        <taxon>Thermomonosporaceae</taxon>
        <taxon>Actinomadura</taxon>
    </lineage>
</organism>